<proteinExistence type="predicted"/>
<reference evidence="2" key="1">
    <citation type="submission" date="2022-11" db="UniProtKB">
        <authorList>
            <consortium name="WormBaseParasite"/>
        </authorList>
    </citation>
    <scope>IDENTIFICATION</scope>
</reference>
<sequence>MKVGCVLFFLSFAIFFRISVAVICGRVKGDPSNPFAPPSGGYIIKCPSACVTYQCSKNISVDANGVPNNTIAVSIGCPEDFFEDCAKFVKEIDFVKNHNKNNIEFYNGYVTYLAGCGNKKDGRNCMLKKAQRFETFEEIVKDKGHFKLGEVIWNSEDGTTHKLDASGAEIKNDNGISSPKPFKVESTPGLNVKNNPKNASASKNQNDALKFFGIFVYIRVFHKFVPRF</sequence>
<protein>
    <submittedName>
        <fullName evidence="2">Uncharacterized protein</fullName>
    </submittedName>
</protein>
<dbReference type="Proteomes" id="UP000887580">
    <property type="component" value="Unplaced"/>
</dbReference>
<name>A0AC35F868_9BILA</name>
<evidence type="ECO:0000313" key="2">
    <source>
        <dbReference type="WBParaSite" id="PS1159_v2.g14072.t1"/>
    </source>
</evidence>
<evidence type="ECO:0000313" key="1">
    <source>
        <dbReference type="Proteomes" id="UP000887580"/>
    </source>
</evidence>
<accession>A0AC35F868</accession>
<organism evidence="1 2">
    <name type="scientific">Panagrolaimus sp. PS1159</name>
    <dbReference type="NCBI Taxonomy" id="55785"/>
    <lineage>
        <taxon>Eukaryota</taxon>
        <taxon>Metazoa</taxon>
        <taxon>Ecdysozoa</taxon>
        <taxon>Nematoda</taxon>
        <taxon>Chromadorea</taxon>
        <taxon>Rhabditida</taxon>
        <taxon>Tylenchina</taxon>
        <taxon>Panagrolaimomorpha</taxon>
        <taxon>Panagrolaimoidea</taxon>
        <taxon>Panagrolaimidae</taxon>
        <taxon>Panagrolaimus</taxon>
    </lineage>
</organism>
<dbReference type="WBParaSite" id="PS1159_v2.g14072.t1">
    <property type="protein sequence ID" value="PS1159_v2.g14072.t1"/>
    <property type="gene ID" value="PS1159_v2.g14072"/>
</dbReference>